<dbReference type="Pfam" id="PF01321">
    <property type="entry name" value="Creatinase_N"/>
    <property type="match status" value="1"/>
</dbReference>
<accession>A0A7W4W1B8</accession>
<keyword evidence="5" id="KW-1185">Reference proteome</keyword>
<name>A0A7W4W1B8_9ACTN</name>
<reference evidence="4 5" key="1">
    <citation type="submission" date="2020-08" db="EMBL/GenBank/DDBJ databases">
        <title>Sequencing the genomes of 1000 actinobacteria strains.</title>
        <authorList>
            <person name="Klenk H.-P."/>
        </authorList>
    </citation>
    <scope>NUCLEOTIDE SEQUENCE [LARGE SCALE GENOMIC DNA]</scope>
    <source>
        <strain evidence="4 5">DSM 105498</strain>
    </source>
</reference>
<dbReference type="EMBL" id="JACHWR010000006">
    <property type="protein sequence ID" value="MBB3045320.1"/>
    <property type="molecule type" value="Genomic_DNA"/>
</dbReference>
<dbReference type="SUPFAM" id="SSF53092">
    <property type="entry name" value="Creatinase/prolidase N-terminal domain"/>
    <property type="match status" value="1"/>
</dbReference>
<evidence type="ECO:0000313" key="3">
    <source>
        <dbReference type="EMBL" id="MBB3045320.1"/>
    </source>
</evidence>
<dbReference type="SUPFAM" id="SSF55920">
    <property type="entry name" value="Creatinase/aminopeptidase"/>
    <property type="match status" value="1"/>
</dbReference>
<dbReference type="InterPro" id="IPR000587">
    <property type="entry name" value="Creatinase_N"/>
</dbReference>
<dbReference type="Gene3D" id="3.40.350.10">
    <property type="entry name" value="Creatinase/prolidase N-terminal domain"/>
    <property type="match status" value="1"/>
</dbReference>
<dbReference type="GO" id="GO:0004177">
    <property type="term" value="F:aminopeptidase activity"/>
    <property type="evidence" value="ECO:0007669"/>
    <property type="project" value="UniProtKB-KW"/>
</dbReference>
<organism evidence="4 5">
    <name type="scientific">Nocardioides soli</name>
    <dbReference type="NCBI Taxonomy" id="1036020"/>
    <lineage>
        <taxon>Bacteria</taxon>
        <taxon>Bacillati</taxon>
        <taxon>Actinomycetota</taxon>
        <taxon>Actinomycetes</taxon>
        <taxon>Propionibacteriales</taxon>
        <taxon>Nocardioidaceae</taxon>
        <taxon>Nocardioides</taxon>
    </lineage>
</organism>
<feature type="domain" description="Creatinase N-terminal" evidence="2">
    <location>
        <begin position="34"/>
        <end position="182"/>
    </location>
</feature>
<comment type="caution">
    <text evidence="4">The sequence shown here is derived from an EMBL/GenBank/DDBJ whole genome shotgun (WGS) entry which is preliminary data.</text>
</comment>
<dbReference type="CDD" id="cd01066">
    <property type="entry name" value="APP_MetAP"/>
    <property type="match status" value="1"/>
</dbReference>
<evidence type="ECO:0000259" key="2">
    <source>
        <dbReference type="Pfam" id="PF01321"/>
    </source>
</evidence>
<evidence type="ECO:0000313" key="4">
    <source>
        <dbReference type="EMBL" id="MBB3045651.1"/>
    </source>
</evidence>
<sequence>MTALPQHASIAVDAPTPTLPTRPVVDQQALATARRDRLRRVIDEIGVHALVLLTPDAVQYATGYRSVGAGLYATHRMAAILTADDCWLVCPAGDAGAAVDAGLPIERIVPFGTFFFESVDRSPLSENVGRHPHLEAAVRYVVGAVGSVGSGVMRWGVDGLSTSHEFGDRVSLVDATDAVARARREKLPAEVDLLRYAALLTEAAMASAVAHAGAGMTEKEIADHVAGVMVAGGGEPRFVVSGTGTRSALSDSFASGRTWQPGEILRFDAGCVVDGYWSDLGRTVVLDTPSQVQLVRYEAILAGQEAAFELTRSGATGRSLFEAAVRTVNARGLPYRRQHCGHGIGLSIYERPSVSPAGDAPIPVGSTLCIETPYYELGWGGMMVEDTVLVTESGYERLNETDRRLWVAEA</sequence>
<gene>
    <name evidence="3" type="ORF">FHU40_005177</name>
    <name evidence="4" type="ORF">FHU40_005511</name>
</gene>
<dbReference type="InterPro" id="IPR050659">
    <property type="entry name" value="Peptidase_M24B"/>
</dbReference>
<keyword evidence="4" id="KW-0645">Protease</keyword>
<dbReference type="PANTHER" id="PTHR46112">
    <property type="entry name" value="AMINOPEPTIDASE"/>
    <property type="match status" value="1"/>
</dbReference>
<dbReference type="Gene3D" id="3.90.230.10">
    <property type="entry name" value="Creatinase/methionine aminopeptidase superfamily"/>
    <property type="match status" value="1"/>
</dbReference>
<evidence type="ECO:0000313" key="5">
    <source>
        <dbReference type="Proteomes" id="UP000589626"/>
    </source>
</evidence>
<dbReference type="EMBL" id="JACHWR010000016">
    <property type="protein sequence ID" value="MBB3045651.1"/>
    <property type="molecule type" value="Genomic_DNA"/>
</dbReference>
<dbReference type="RefSeq" id="WP_183595324.1">
    <property type="nucleotide sequence ID" value="NZ_JACHWR010000006.1"/>
</dbReference>
<dbReference type="InterPro" id="IPR029149">
    <property type="entry name" value="Creatin/AminoP/Spt16_N"/>
</dbReference>
<dbReference type="AlphaFoldDB" id="A0A7W4W1B8"/>
<evidence type="ECO:0000259" key="1">
    <source>
        <dbReference type="Pfam" id="PF00557"/>
    </source>
</evidence>
<dbReference type="Pfam" id="PF00557">
    <property type="entry name" value="Peptidase_M24"/>
    <property type="match status" value="1"/>
</dbReference>
<dbReference type="InterPro" id="IPR036005">
    <property type="entry name" value="Creatinase/aminopeptidase-like"/>
</dbReference>
<dbReference type="InterPro" id="IPR000994">
    <property type="entry name" value="Pept_M24"/>
</dbReference>
<feature type="domain" description="Peptidase M24" evidence="1">
    <location>
        <begin position="193"/>
        <end position="392"/>
    </location>
</feature>
<protein>
    <submittedName>
        <fullName evidence="4">Xaa-Pro aminopeptidase</fullName>
    </submittedName>
</protein>
<keyword evidence="4" id="KW-0031">Aminopeptidase</keyword>
<keyword evidence="4" id="KW-0378">Hydrolase</keyword>
<proteinExistence type="predicted"/>
<dbReference type="PANTHER" id="PTHR46112:SF2">
    <property type="entry name" value="XAA-PRO AMINOPEPTIDASE P-RELATED"/>
    <property type="match status" value="1"/>
</dbReference>
<dbReference type="Proteomes" id="UP000589626">
    <property type="component" value="Unassembled WGS sequence"/>
</dbReference>